<feature type="non-terminal residue" evidence="1">
    <location>
        <position position="1"/>
    </location>
</feature>
<protein>
    <submittedName>
        <fullName evidence="1">Putative ovule protein</fullName>
    </submittedName>
</protein>
<proteinExistence type="predicted"/>
<name>A0A0V0GPW2_SOLCH</name>
<evidence type="ECO:0000313" key="1">
    <source>
        <dbReference type="EMBL" id="JAP09339.1"/>
    </source>
</evidence>
<accession>A0A0V0GPW2</accession>
<sequence length="62" mass="7378">LIFWFSYYVVFLECKKLIFWFSYYVVFLECKSQSFGFSPADFTHRGDKISPIFSVKNSIAQT</sequence>
<organism evidence="1">
    <name type="scientific">Solanum chacoense</name>
    <name type="common">Chaco potato</name>
    <dbReference type="NCBI Taxonomy" id="4108"/>
    <lineage>
        <taxon>Eukaryota</taxon>
        <taxon>Viridiplantae</taxon>
        <taxon>Streptophyta</taxon>
        <taxon>Embryophyta</taxon>
        <taxon>Tracheophyta</taxon>
        <taxon>Spermatophyta</taxon>
        <taxon>Magnoliopsida</taxon>
        <taxon>eudicotyledons</taxon>
        <taxon>Gunneridae</taxon>
        <taxon>Pentapetalae</taxon>
        <taxon>asterids</taxon>
        <taxon>lamiids</taxon>
        <taxon>Solanales</taxon>
        <taxon>Solanaceae</taxon>
        <taxon>Solanoideae</taxon>
        <taxon>Solaneae</taxon>
        <taxon>Solanum</taxon>
    </lineage>
</organism>
<dbReference type="AlphaFoldDB" id="A0A0V0GPW2"/>
<dbReference type="EMBL" id="GEDG01035192">
    <property type="protein sequence ID" value="JAP09339.1"/>
    <property type="molecule type" value="Transcribed_RNA"/>
</dbReference>
<reference evidence="1" key="1">
    <citation type="submission" date="2015-12" db="EMBL/GenBank/DDBJ databases">
        <title>Gene expression during late stages of embryo sac development: a critical building block for successful pollen-pistil interactions.</title>
        <authorList>
            <person name="Liu Y."/>
            <person name="Joly V."/>
            <person name="Sabar M."/>
            <person name="Matton D.P."/>
        </authorList>
    </citation>
    <scope>NUCLEOTIDE SEQUENCE</scope>
</reference>